<keyword evidence="8" id="KW-0819">tRNA processing</keyword>
<dbReference type="Proteomes" id="UP001148614">
    <property type="component" value="Unassembled WGS sequence"/>
</dbReference>
<sequence length="513" mass="55569">MGKDTTEIQYLSVGANRHTAVADWSQDGLVAFGADSNIALWRPHDSQPRGVISLISGHKDIVKAIKFLSTNEGNAAEQQTYLLSGADDHCLKIWSLSPDSGAIECIQTLQEHTAAVNCIATVYGRKGGRTDDSSTAALFATGAADATIRIWSFDGKEARVVQTINPKPKFFPLAIALSRLDEKSEALVLAVAGTRDIVQIFVAESSVNPEFKLQATLTGHEGWIRSLDFTWEKDNAADGASSDLLLASASQDKNIRLWRLHQGKELPAAVANGADPSLGAYLPGKSPSNKAHRLKAGGKDYTITFEALLLGHDDWIYSAKWFTSAESARLQLLSASADNTLAIWEADPSSGIWVTNVRLGEISREKGATTATGSTGGFWTGLWSPDGTSVTCLGRTGCWRVWDYNKDEDQWTPQIGISGHTRAVTGIAWAKNGDYLLSTSADQTTRLHGSWKRHESNHSSTWHEMARPQIHGYDLNCIDSLGDSQEQPRDEPRGAGPGYDGTQVGARNRPPAL</sequence>
<evidence type="ECO:0000256" key="12">
    <source>
        <dbReference type="SAM" id="MobiDB-lite"/>
    </source>
</evidence>
<evidence type="ECO:0000256" key="11">
    <source>
        <dbReference type="PROSITE-ProRule" id="PRU00221"/>
    </source>
</evidence>
<dbReference type="SMART" id="SM00320">
    <property type="entry name" value="WD40"/>
    <property type="match status" value="7"/>
</dbReference>
<comment type="pathway">
    <text evidence="3">tRNA modification; 5-methoxycarbonylmethyl-2-thiouridine-tRNA biosynthesis.</text>
</comment>
<dbReference type="EMBL" id="JANPWZ010000951">
    <property type="protein sequence ID" value="KAJ3570280.1"/>
    <property type="molecule type" value="Genomic_DNA"/>
</dbReference>
<dbReference type="AlphaFoldDB" id="A0A9W8NDT8"/>
<evidence type="ECO:0000256" key="3">
    <source>
        <dbReference type="ARBA" id="ARBA00005043"/>
    </source>
</evidence>
<dbReference type="PRINTS" id="PR00320">
    <property type="entry name" value="GPROTEINBRPT"/>
</dbReference>
<evidence type="ECO:0000256" key="9">
    <source>
        <dbReference type="ARBA" id="ARBA00022737"/>
    </source>
</evidence>
<dbReference type="InterPro" id="IPR015943">
    <property type="entry name" value="WD40/YVTN_repeat-like_dom_sf"/>
</dbReference>
<comment type="similarity">
    <text evidence="4">Belongs to the WD repeat ELP2 family.</text>
</comment>
<feature type="repeat" description="WD" evidence="11">
    <location>
        <begin position="245"/>
        <end position="268"/>
    </location>
</feature>
<keyword evidence="6" id="KW-0963">Cytoplasm</keyword>
<dbReference type="InterPro" id="IPR020472">
    <property type="entry name" value="WD40_PAC1"/>
</dbReference>
<dbReference type="GO" id="GO:0005737">
    <property type="term" value="C:cytoplasm"/>
    <property type="evidence" value="ECO:0007669"/>
    <property type="project" value="UniProtKB-SubCell"/>
</dbReference>
<dbReference type="GO" id="GO:0033588">
    <property type="term" value="C:elongator holoenzyme complex"/>
    <property type="evidence" value="ECO:0007669"/>
    <property type="project" value="InterPro"/>
</dbReference>
<evidence type="ECO:0000256" key="4">
    <source>
        <dbReference type="ARBA" id="ARBA00005881"/>
    </source>
</evidence>
<evidence type="ECO:0000256" key="1">
    <source>
        <dbReference type="ARBA" id="ARBA00004123"/>
    </source>
</evidence>
<evidence type="ECO:0000256" key="7">
    <source>
        <dbReference type="ARBA" id="ARBA00022574"/>
    </source>
</evidence>
<evidence type="ECO:0000256" key="2">
    <source>
        <dbReference type="ARBA" id="ARBA00004496"/>
    </source>
</evidence>
<keyword evidence="14" id="KW-1185">Reference proteome</keyword>
<evidence type="ECO:0000256" key="6">
    <source>
        <dbReference type="ARBA" id="ARBA00022490"/>
    </source>
</evidence>
<protein>
    <recommendedName>
        <fullName evidence="5">Elongator complex protein 2</fullName>
    </recommendedName>
</protein>
<dbReference type="InterPro" id="IPR036322">
    <property type="entry name" value="WD40_repeat_dom_sf"/>
</dbReference>
<accession>A0A9W8NDT8</accession>
<dbReference type="VEuPathDB" id="FungiDB:F4678DRAFT_14541"/>
<dbReference type="GO" id="GO:0002098">
    <property type="term" value="P:tRNA wobble uridine modification"/>
    <property type="evidence" value="ECO:0007669"/>
    <property type="project" value="InterPro"/>
</dbReference>
<proteinExistence type="inferred from homology"/>
<evidence type="ECO:0000256" key="5">
    <source>
        <dbReference type="ARBA" id="ARBA00020267"/>
    </source>
</evidence>
<dbReference type="InterPro" id="IPR001680">
    <property type="entry name" value="WD40_rpt"/>
</dbReference>
<gene>
    <name evidence="13" type="ORF">NPX13_g5784</name>
</gene>
<dbReference type="PROSITE" id="PS50082">
    <property type="entry name" value="WD_REPEATS_2"/>
    <property type="match status" value="2"/>
</dbReference>
<evidence type="ECO:0000313" key="13">
    <source>
        <dbReference type="EMBL" id="KAJ3570280.1"/>
    </source>
</evidence>
<dbReference type="Pfam" id="PF00400">
    <property type="entry name" value="WD40"/>
    <property type="match status" value="5"/>
</dbReference>
<comment type="subcellular location">
    <subcellularLocation>
        <location evidence="2">Cytoplasm</location>
    </subcellularLocation>
    <subcellularLocation>
        <location evidence="1">Nucleus</location>
    </subcellularLocation>
</comment>
<dbReference type="PANTHER" id="PTHR44111:SF1">
    <property type="entry name" value="ELONGATOR COMPLEX PROTEIN 2"/>
    <property type="match status" value="1"/>
</dbReference>
<feature type="repeat" description="WD" evidence="11">
    <location>
        <begin position="417"/>
        <end position="447"/>
    </location>
</feature>
<dbReference type="SUPFAM" id="SSF50978">
    <property type="entry name" value="WD40 repeat-like"/>
    <property type="match status" value="1"/>
</dbReference>
<dbReference type="GO" id="GO:0005634">
    <property type="term" value="C:nucleus"/>
    <property type="evidence" value="ECO:0007669"/>
    <property type="project" value="UniProtKB-SubCell"/>
</dbReference>
<evidence type="ECO:0000313" key="14">
    <source>
        <dbReference type="Proteomes" id="UP001148614"/>
    </source>
</evidence>
<keyword evidence="7 11" id="KW-0853">WD repeat</keyword>
<comment type="caution">
    <text evidence="13">The sequence shown here is derived from an EMBL/GenBank/DDBJ whole genome shotgun (WGS) entry which is preliminary data.</text>
</comment>
<feature type="region of interest" description="Disordered" evidence="12">
    <location>
        <begin position="477"/>
        <end position="513"/>
    </location>
</feature>
<evidence type="ECO:0000256" key="10">
    <source>
        <dbReference type="ARBA" id="ARBA00023242"/>
    </source>
</evidence>
<evidence type="ECO:0000256" key="8">
    <source>
        <dbReference type="ARBA" id="ARBA00022694"/>
    </source>
</evidence>
<reference evidence="13" key="1">
    <citation type="submission" date="2022-07" db="EMBL/GenBank/DDBJ databases">
        <title>Genome Sequence of Xylaria arbuscula.</title>
        <authorList>
            <person name="Buettner E."/>
        </authorList>
    </citation>
    <scope>NUCLEOTIDE SEQUENCE</scope>
    <source>
        <strain evidence="13">VT107</strain>
    </source>
</reference>
<keyword evidence="10" id="KW-0539">Nucleus</keyword>
<organism evidence="13 14">
    <name type="scientific">Xylaria arbuscula</name>
    <dbReference type="NCBI Taxonomy" id="114810"/>
    <lineage>
        <taxon>Eukaryota</taxon>
        <taxon>Fungi</taxon>
        <taxon>Dikarya</taxon>
        <taxon>Ascomycota</taxon>
        <taxon>Pezizomycotina</taxon>
        <taxon>Sordariomycetes</taxon>
        <taxon>Xylariomycetidae</taxon>
        <taxon>Xylariales</taxon>
        <taxon>Xylariaceae</taxon>
        <taxon>Xylaria</taxon>
    </lineage>
</organism>
<dbReference type="Gene3D" id="2.130.10.10">
    <property type="entry name" value="YVTN repeat-like/Quinoprotein amine dehydrogenase"/>
    <property type="match status" value="3"/>
</dbReference>
<dbReference type="InterPro" id="IPR037289">
    <property type="entry name" value="Elp2"/>
</dbReference>
<dbReference type="PANTHER" id="PTHR44111">
    <property type="entry name" value="ELONGATOR COMPLEX PROTEIN 2"/>
    <property type="match status" value="1"/>
</dbReference>
<name>A0A9W8NDT8_9PEZI</name>
<keyword evidence="9" id="KW-0677">Repeat</keyword>